<evidence type="ECO:0000313" key="1">
    <source>
        <dbReference type="EMBL" id="GLQ83143.1"/>
    </source>
</evidence>
<keyword evidence="2" id="KW-1185">Reference proteome</keyword>
<proteinExistence type="predicted"/>
<accession>A0AA37SFH3</accession>
<organism evidence="1 2">
    <name type="scientific">Gluconobacter sphaericus NBRC 12467</name>
    <dbReference type="NCBI Taxonomy" id="1307951"/>
    <lineage>
        <taxon>Bacteria</taxon>
        <taxon>Pseudomonadati</taxon>
        <taxon>Pseudomonadota</taxon>
        <taxon>Alphaproteobacteria</taxon>
        <taxon>Acetobacterales</taxon>
        <taxon>Acetobacteraceae</taxon>
        <taxon>Gluconobacter</taxon>
    </lineage>
</organism>
<sequence>MKDTSLFRKDDSGTVPVEQHESNGFFQILNESRHGWLGPAKLSCRCRQTSRGHDRAKRFKLPDVETFQFHNTNHRRDFYIPTSHNA</sequence>
<dbReference type="Proteomes" id="UP001156708">
    <property type="component" value="Unassembled WGS sequence"/>
</dbReference>
<protein>
    <submittedName>
        <fullName evidence="1">Uncharacterized protein</fullName>
    </submittedName>
</protein>
<comment type="caution">
    <text evidence="1">The sequence shown here is derived from an EMBL/GenBank/DDBJ whole genome shotgun (WGS) entry which is preliminary data.</text>
</comment>
<evidence type="ECO:0000313" key="2">
    <source>
        <dbReference type="Proteomes" id="UP001156708"/>
    </source>
</evidence>
<dbReference type="EMBL" id="BSNZ01000002">
    <property type="protein sequence ID" value="GLQ83143.1"/>
    <property type="molecule type" value="Genomic_DNA"/>
</dbReference>
<reference evidence="2" key="1">
    <citation type="journal article" date="2019" name="Int. J. Syst. Evol. Microbiol.">
        <title>The Global Catalogue of Microorganisms (GCM) 10K type strain sequencing project: providing services to taxonomists for standard genome sequencing and annotation.</title>
        <authorList>
            <consortium name="The Broad Institute Genomics Platform"/>
            <consortium name="The Broad Institute Genome Sequencing Center for Infectious Disease"/>
            <person name="Wu L."/>
            <person name="Ma J."/>
        </authorList>
    </citation>
    <scope>NUCLEOTIDE SEQUENCE [LARGE SCALE GENOMIC DNA]</scope>
    <source>
        <strain evidence="2">NBRC 12467</strain>
    </source>
</reference>
<dbReference type="AlphaFoldDB" id="A0AA37SFH3"/>
<gene>
    <name evidence="1" type="ORF">GCM10007872_00510</name>
</gene>
<name>A0AA37SFH3_9PROT</name>